<evidence type="ECO:0000313" key="1">
    <source>
        <dbReference type="EMBL" id="KAF8774145.1"/>
    </source>
</evidence>
<organism evidence="1 2">
    <name type="scientific">Argiope bruennichi</name>
    <name type="common">Wasp spider</name>
    <name type="synonym">Aranea bruennichi</name>
    <dbReference type="NCBI Taxonomy" id="94029"/>
    <lineage>
        <taxon>Eukaryota</taxon>
        <taxon>Metazoa</taxon>
        <taxon>Ecdysozoa</taxon>
        <taxon>Arthropoda</taxon>
        <taxon>Chelicerata</taxon>
        <taxon>Arachnida</taxon>
        <taxon>Araneae</taxon>
        <taxon>Araneomorphae</taxon>
        <taxon>Entelegynae</taxon>
        <taxon>Araneoidea</taxon>
        <taxon>Araneidae</taxon>
        <taxon>Argiope</taxon>
    </lineage>
</organism>
<sequence>MCVEVSMMGVVACGNVCGSEHDGGSWLWEMSVEVSMMGSAKTSHLLHPGIKLWMTDCLGRPGNQESMNFEKHDLIIMADHHAWKGTLGNDDICQEPRYRACPVPQPWRFPETKPDLDRLCIGYLQTTDCMIDHLNKCNPEEDSWRRYFLNMKNVSEDACDKDSQLHLRIVQNLDCFNEVVEKDSRTCRVIVDERRKKMFKYVKKTEAEKGDNDELRSSFQCLVISLKNICYASKSNERCGSDARDIVLEVNRRAGFPLHCSAESITELLLLIELEPEEEALLNQIIDRE</sequence>
<reference evidence="1" key="1">
    <citation type="journal article" date="2020" name="bioRxiv">
        <title>Chromosome-level reference genome of the European wasp spider Argiope bruennichi: a resource for studies on range expansion and evolutionary adaptation.</title>
        <authorList>
            <person name="Sheffer M.M."/>
            <person name="Hoppe A."/>
            <person name="Krehenwinkel H."/>
            <person name="Uhl G."/>
            <person name="Kuss A.W."/>
            <person name="Jensen L."/>
            <person name="Jensen C."/>
            <person name="Gillespie R.G."/>
            <person name="Hoff K.J."/>
            <person name="Prost S."/>
        </authorList>
    </citation>
    <scope>NUCLEOTIDE SEQUENCE</scope>
</reference>
<protein>
    <submittedName>
        <fullName evidence="1">Uncharacterized protein</fullName>
    </submittedName>
</protein>
<dbReference type="AlphaFoldDB" id="A0A8T0ENQ2"/>
<gene>
    <name evidence="1" type="ORF">HNY73_016727</name>
</gene>
<dbReference type="Proteomes" id="UP000807504">
    <property type="component" value="Unassembled WGS sequence"/>
</dbReference>
<keyword evidence="2" id="KW-1185">Reference proteome</keyword>
<proteinExistence type="predicted"/>
<dbReference type="EMBL" id="JABXBU010002227">
    <property type="protein sequence ID" value="KAF8774145.1"/>
    <property type="molecule type" value="Genomic_DNA"/>
</dbReference>
<name>A0A8T0ENQ2_ARGBR</name>
<reference evidence="1" key="2">
    <citation type="submission" date="2020-06" db="EMBL/GenBank/DDBJ databases">
        <authorList>
            <person name="Sheffer M."/>
        </authorList>
    </citation>
    <scope>NUCLEOTIDE SEQUENCE</scope>
</reference>
<comment type="caution">
    <text evidence="1">The sequence shown here is derived from an EMBL/GenBank/DDBJ whole genome shotgun (WGS) entry which is preliminary data.</text>
</comment>
<accession>A0A8T0ENQ2</accession>
<evidence type="ECO:0000313" key="2">
    <source>
        <dbReference type="Proteomes" id="UP000807504"/>
    </source>
</evidence>